<dbReference type="Pfam" id="PF01277">
    <property type="entry name" value="Oleosin"/>
    <property type="match status" value="1"/>
</dbReference>
<dbReference type="PANTHER" id="PTHR33203">
    <property type="entry name" value="OLEOSIN"/>
    <property type="match status" value="1"/>
</dbReference>
<evidence type="ECO:0000256" key="5">
    <source>
        <dbReference type="ARBA" id="ARBA00022692"/>
    </source>
</evidence>
<evidence type="ECO:0000256" key="8">
    <source>
        <dbReference type="SAM" id="MobiDB-lite"/>
    </source>
</evidence>
<evidence type="ECO:0008006" key="12">
    <source>
        <dbReference type="Google" id="ProtNLM"/>
    </source>
</evidence>
<feature type="transmembrane region" description="Helical" evidence="9">
    <location>
        <begin position="87"/>
        <end position="112"/>
    </location>
</feature>
<gene>
    <name evidence="10" type="ORF">IFM89_038462</name>
</gene>
<proteinExistence type="inferred from homology"/>
<dbReference type="EMBL" id="JADFTS010000008">
    <property type="protein sequence ID" value="KAF9595310.1"/>
    <property type="molecule type" value="Genomic_DNA"/>
</dbReference>
<dbReference type="GO" id="GO:0019915">
    <property type="term" value="P:lipid storage"/>
    <property type="evidence" value="ECO:0007669"/>
    <property type="project" value="TreeGrafter"/>
</dbReference>
<protein>
    <recommendedName>
        <fullName evidence="12">Oleosin</fullName>
    </recommendedName>
</protein>
<evidence type="ECO:0000256" key="7">
    <source>
        <dbReference type="ARBA" id="ARBA00023136"/>
    </source>
</evidence>
<comment type="subcellular location">
    <subcellularLocation>
        <location evidence="2">Lipid droplet</location>
    </subcellularLocation>
    <subcellularLocation>
        <location evidence="1">Membrane</location>
        <topology evidence="1">Multi-pass membrane protein</topology>
    </subcellularLocation>
</comment>
<dbReference type="PANTHER" id="PTHR33203:SF4">
    <property type="entry name" value="F27J15.22"/>
    <property type="match status" value="1"/>
</dbReference>
<dbReference type="GO" id="GO:0048608">
    <property type="term" value="P:reproductive structure development"/>
    <property type="evidence" value="ECO:0007669"/>
    <property type="project" value="UniProtKB-ARBA"/>
</dbReference>
<dbReference type="Proteomes" id="UP000631114">
    <property type="component" value="Unassembled WGS sequence"/>
</dbReference>
<sequence length="162" mass="17457">MADRQPGQNQAQRTTRPGGTTNTFMKKLHEHIPNSTQLIGLLTLVVSGGILLVLTGLTITTTILGVIFFAPLIVISSPIWLPIGTVIFIAIAGFLSMCGFGVGTLATLTWLYKYFKGTHPIGADRVDYARSRIADTASHMKDYAKEYGGYLQSKVKDAAPSA</sequence>
<keyword evidence="6 9" id="KW-1133">Transmembrane helix</keyword>
<organism evidence="10 11">
    <name type="scientific">Coptis chinensis</name>
    <dbReference type="NCBI Taxonomy" id="261450"/>
    <lineage>
        <taxon>Eukaryota</taxon>
        <taxon>Viridiplantae</taxon>
        <taxon>Streptophyta</taxon>
        <taxon>Embryophyta</taxon>
        <taxon>Tracheophyta</taxon>
        <taxon>Spermatophyta</taxon>
        <taxon>Magnoliopsida</taxon>
        <taxon>Ranunculales</taxon>
        <taxon>Ranunculaceae</taxon>
        <taxon>Coptidoideae</taxon>
        <taxon>Coptis</taxon>
    </lineage>
</organism>
<evidence type="ECO:0000256" key="4">
    <source>
        <dbReference type="ARBA" id="ARBA00022677"/>
    </source>
</evidence>
<evidence type="ECO:0000256" key="9">
    <source>
        <dbReference type="SAM" id="Phobius"/>
    </source>
</evidence>
<evidence type="ECO:0000256" key="2">
    <source>
        <dbReference type="ARBA" id="ARBA00004502"/>
    </source>
</evidence>
<dbReference type="GO" id="GO:0016020">
    <property type="term" value="C:membrane"/>
    <property type="evidence" value="ECO:0007669"/>
    <property type="project" value="UniProtKB-SubCell"/>
</dbReference>
<reference evidence="10 11" key="1">
    <citation type="submission" date="2020-10" db="EMBL/GenBank/DDBJ databases">
        <title>The Coptis chinensis genome and diversification of protoberbering-type alkaloids.</title>
        <authorList>
            <person name="Wang B."/>
            <person name="Shu S."/>
            <person name="Song C."/>
            <person name="Liu Y."/>
        </authorList>
    </citation>
    <scope>NUCLEOTIDE SEQUENCE [LARGE SCALE GENOMIC DNA]</scope>
    <source>
        <strain evidence="10">HL-2020</strain>
        <tissue evidence="10">Leaf</tissue>
    </source>
</reference>
<evidence type="ECO:0000313" key="10">
    <source>
        <dbReference type="EMBL" id="KAF9595310.1"/>
    </source>
</evidence>
<dbReference type="OrthoDB" id="2016943at2759"/>
<dbReference type="GO" id="GO:0012511">
    <property type="term" value="C:monolayer-surrounded lipid storage body"/>
    <property type="evidence" value="ECO:0007669"/>
    <property type="project" value="InterPro"/>
</dbReference>
<dbReference type="AlphaFoldDB" id="A0A835H7X3"/>
<dbReference type="GO" id="GO:0009791">
    <property type="term" value="P:post-embryonic development"/>
    <property type="evidence" value="ECO:0007669"/>
    <property type="project" value="UniProtKB-ARBA"/>
</dbReference>
<evidence type="ECO:0000256" key="1">
    <source>
        <dbReference type="ARBA" id="ARBA00004141"/>
    </source>
</evidence>
<accession>A0A835H7X3</accession>
<feature type="transmembrane region" description="Helical" evidence="9">
    <location>
        <begin position="35"/>
        <end position="54"/>
    </location>
</feature>
<evidence type="ECO:0000313" key="11">
    <source>
        <dbReference type="Proteomes" id="UP000631114"/>
    </source>
</evidence>
<comment type="similarity">
    <text evidence="3">Belongs to the oleosin family.</text>
</comment>
<name>A0A835H7X3_9MAGN</name>
<feature type="region of interest" description="Disordered" evidence="8">
    <location>
        <begin position="1"/>
        <end position="20"/>
    </location>
</feature>
<dbReference type="InterPro" id="IPR000136">
    <property type="entry name" value="Oleosin"/>
</dbReference>
<keyword evidence="4" id="KW-0551">Lipid droplet</keyword>
<evidence type="ECO:0000256" key="3">
    <source>
        <dbReference type="ARBA" id="ARBA00010858"/>
    </source>
</evidence>
<keyword evidence="7 9" id="KW-0472">Membrane</keyword>
<feature type="transmembrane region" description="Helical" evidence="9">
    <location>
        <begin position="61"/>
        <end position="81"/>
    </location>
</feature>
<evidence type="ECO:0000256" key="6">
    <source>
        <dbReference type="ARBA" id="ARBA00022989"/>
    </source>
</evidence>
<comment type="caution">
    <text evidence="10">The sequence shown here is derived from an EMBL/GenBank/DDBJ whole genome shotgun (WGS) entry which is preliminary data.</text>
</comment>
<keyword evidence="5 9" id="KW-0812">Transmembrane</keyword>
<keyword evidence="11" id="KW-1185">Reference proteome</keyword>